<dbReference type="EMBL" id="JASPKY010000169">
    <property type="protein sequence ID" value="KAK9728568.1"/>
    <property type="molecule type" value="Genomic_DNA"/>
</dbReference>
<dbReference type="AlphaFoldDB" id="A0AAW1L505"/>
<evidence type="ECO:0000313" key="1">
    <source>
        <dbReference type="EMBL" id="KAK9728568.1"/>
    </source>
</evidence>
<evidence type="ECO:0000313" key="2">
    <source>
        <dbReference type="Proteomes" id="UP001458880"/>
    </source>
</evidence>
<dbReference type="Proteomes" id="UP001458880">
    <property type="component" value="Unassembled WGS sequence"/>
</dbReference>
<comment type="caution">
    <text evidence="1">The sequence shown here is derived from an EMBL/GenBank/DDBJ whole genome shotgun (WGS) entry which is preliminary data.</text>
</comment>
<gene>
    <name evidence="1" type="ORF">QE152_g17963</name>
</gene>
<name>A0AAW1L505_POPJA</name>
<protein>
    <submittedName>
        <fullName evidence="1">Uncharacterized protein</fullName>
    </submittedName>
</protein>
<accession>A0AAW1L505</accession>
<sequence>MQNFGNEIAMETRDSIAASGGFKSNVFECRTEVAQRSPPLEDITILEAIITRRRNHIGNVLMITRGGEDYYSTTESYRQRPYDNSWWRGSQVSERNNDHSVRNSVLAGLGGSVLGLYLGHKLGATSNYGELGSKQNYSVVHHFHQGDRPIEKYTKIEADVIEECGNVTFCPNNTRALCSTNGTVYCVADINSVTVCEEISTERNCVHSWVTLPCHGFNCNETTLISIPCLSILVVLTNSTTTTTGMVENANEISTIPNMGSIMMSSEEMSTITTTMDGIMTTTLASMPEEIGDNSTNQGNSNMYCVTVIAEPVRKPLIPPDLSNAEFMKYVSKHSQAKVKVDAKFDDLFGAMLNHVIP</sequence>
<proteinExistence type="predicted"/>
<organism evidence="1 2">
    <name type="scientific">Popillia japonica</name>
    <name type="common">Japanese beetle</name>
    <dbReference type="NCBI Taxonomy" id="7064"/>
    <lineage>
        <taxon>Eukaryota</taxon>
        <taxon>Metazoa</taxon>
        <taxon>Ecdysozoa</taxon>
        <taxon>Arthropoda</taxon>
        <taxon>Hexapoda</taxon>
        <taxon>Insecta</taxon>
        <taxon>Pterygota</taxon>
        <taxon>Neoptera</taxon>
        <taxon>Endopterygota</taxon>
        <taxon>Coleoptera</taxon>
        <taxon>Polyphaga</taxon>
        <taxon>Scarabaeiformia</taxon>
        <taxon>Scarabaeidae</taxon>
        <taxon>Rutelinae</taxon>
        <taxon>Popillia</taxon>
    </lineage>
</organism>
<reference evidence="1 2" key="1">
    <citation type="journal article" date="2024" name="BMC Genomics">
        <title>De novo assembly and annotation of Popillia japonica's genome with initial clues to its potential as an invasive pest.</title>
        <authorList>
            <person name="Cucini C."/>
            <person name="Boschi S."/>
            <person name="Funari R."/>
            <person name="Cardaioli E."/>
            <person name="Iannotti N."/>
            <person name="Marturano G."/>
            <person name="Paoli F."/>
            <person name="Bruttini M."/>
            <person name="Carapelli A."/>
            <person name="Frati F."/>
            <person name="Nardi F."/>
        </authorList>
    </citation>
    <scope>NUCLEOTIDE SEQUENCE [LARGE SCALE GENOMIC DNA]</scope>
    <source>
        <strain evidence="1">DMR45628</strain>
    </source>
</reference>
<keyword evidence="2" id="KW-1185">Reference proteome</keyword>